<organism evidence="1 2">
    <name type="scientific">Homarus americanus</name>
    <name type="common">American lobster</name>
    <dbReference type="NCBI Taxonomy" id="6706"/>
    <lineage>
        <taxon>Eukaryota</taxon>
        <taxon>Metazoa</taxon>
        <taxon>Ecdysozoa</taxon>
        <taxon>Arthropoda</taxon>
        <taxon>Crustacea</taxon>
        <taxon>Multicrustacea</taxon>
        <taxon>Malacostraca</taxon>
        <taxon>Eumalacostraca</taxon>
        <taxon>Eucarida</taxon>
        <taxon>Decapoda</taxon>
        <taxon>Pleocyemata</taxon>
        <taxon>Astacidea</taxon>
        <taxon>Nephropoidea</taxon>
        <taxon>Nephropidae</taxon>
        <taxon>Homarus</taxon>
    </lineage>
</organism>
<evidence type="ECO:0000313" key="1">
    <source>
        <dbReference type="EMBL" id="KAG7169350.1"/>
    </source>
</evidence>
<feature type="non-terminal residue" evidence="1">
    <location>
        <position position="1"/>
    </location>
</feature>
<proteinExistence type="predicted"/>
<gene>
    <name evidence="1" type="ORF">Hamer_G024319</name>
</gene>
<accession>A0A8J5K3V5</accession>
<protein>
    <submittedName>
        <fullName evidence="1">Uncharacterized protein</fullName>
    </submittedName>
</protein>
<dbReference type="EMBL" id="JAHLQT010017232">
    <property type="protein sequence ID" value="KAG7169350.1"/>
    <property type="molecule type" value="Genomic_DNA"/>
</dbReference>
<sequence>CVRCVRCVYSSYFYRIVIMKIWQPERCCGSSLRTGSLVVGSLALMRQAQSDVHVILEEESADL</sequence>
<keyword evidence="2" id="KW-1185">Reference proteome</keyword>
<dbReference type="AlphaFoldDB" id="A0A8J5K3V5"/>
<name>A0A8J5K3V5_HOMAM</name>
<comment type="caution">
    <text evidence="1">The sequence shown here is derived from an EMBL/GenBank/DDBJ whole genome shotgun (WGS) entry which is preliminary data.</text>
</comment>
<dbReference type="Proteomes" id="UP000747542">
    <property type="component" value="Unassembled WGS sequence"/>
</dbReference>
<reference evidence="1" key="1">
    <citation type="journal article" date="2021" name="Sci. Adv.">
        <title>The American lobster genome reveals insights on longevity, neural, and immune adaptations.</title>
        <authorList>
            <person name="Polinski J.M."/>
            <person name="Zimin A.V."/>
            <person name="Clark K.F."/>
            <person name="Kohn A.B."/>
            <person name="Sadowski N."/>
            <person name="Timp W."/>
            <person name="Ptitsyn A."/>
            <person name="Khanna P."/>
            <person name="Romanova D.Y."/>
            <person name="Williams P."/>
            <person name="Greenwood S.J."/>
            <person name="Moroz L.L."/>
            <person name="Walt D.R."/>
            <person name="Bodnar A.G."/>
        </authorList>
    </citation>
    <scope>NUCLEOTIDE SEQUENCE</scope>
    <source>
        <strain evidence="1">GMGI-L3</strain>
    </source>
</reference>
<evidence type="ECO:0000313" key="2">
    <source>
        <dbReference type="Proteomes" id="UP000747542"/>
    </source>
</evidence>